<feature type="transmembrane region" description="Helical" evidence="7">
    <location>
        <begin position="171"/>
        <end position="190"/>
    </location>
</feature>
<dbReference type="GO" id="GO:0006352">
    <property type="term" value="P:DNA-templated transcription initiation"/>
    <property type="evidence" value="ECO:0007669"/>
    <property type="project" value="InterPro"/>
</dbReference>
<comment type="caution">
    <text evidence="9">The sequence shown here is derived from an EMBL/GenBank/DDBJ whole genome shotgun (WGS) entry which is preliminary data.</text>
</comment>
<feature type="domain" description="RNA polymerase sigma factor 70 region 4 type 2" evidence="8">
    <location>
        <begin position="119"/>
        <end position="169"/>
    </location>
</feature>
<accession>A0A940Y1N1</accession>
<dbReference type="Pfam" id="PF08281">
    <property type="entry name" value="Sigma70_r4_2"/>
    <property type="match status" value="1"/>
</dbReference>
<dbReference type="SUPFAM" id="SSF88946">
    <property type="entry name" value="Sigma2 domain of RNA polymerase sigma factors"/>
    <property type="match status" value="1"/>
</dbReference>
<keyword evidence="5" id="KW-0804">Transcription</keyword>
<proteinExistence type="inferred from homology"/>
<dbReference type="InterPro" id="IPR013325">
    <property type="entry name" value="RNA_pol_sigma_r2"/>
</dbReference>
<keyword evidence="7" id="KW-0812">Transmembrane</keyword>
<keyword evidence="4" id="KW-0238">DNA-binding</keyword>
<gene>
    <name evidence="9" type="ORF">J8N05_46680</name>
</gene>
<evidence type="ECO:0000256" key="6">
    <source>
        <dbReference type="SAM" id="MobiDB-lite"/>
    </source>
</evidence>
<dbReference type="SUPFAM" id="SSF88659">
    <property type="entry name" value="Sigma3 and sigma4 domains of RNA polymerase sigma factors"/>
    <property type="match status" value="1"/>
</dbReference>
<keyword evidence="3" id="KW-0731">Sigma factor</keyword>
<dbReference type="InterPro" id="IPR013249">
    <property type="entry name" value="RNA_pol_sigma70_r4_t2"/>
</dbReference>
<dbReference type="InterPro" id="IPR036388">
    <property type="entry name" value="WH-like_DNA-bd_sf"/>
</dbReference>
<keyword evidence="10" id="KW-1185">Reference proteome</keyword>
<geneLocation type="plasmid" evidence="9">
    <name>p1</name>
</geneLocation>
<dbReference type="Gene3D" id="1.10.1740.10">
    <property type="match status" value="1"/>
</dbReference>
<keyword evidence="9" id="KW-0614">Plasmid</keyword>
<dbReference type="GO" id="GO:0003677">
    <property type="term" value="F:DNA binding"/>
    <property type="evidence" value="ECO:0007669"/>
    <property type="project" value="UniProtKB-KW"/>
</dbReference>
<keyword evidence="7" id="KW-1133">Transmembrane helix</keyword>
<dbReference type="GO" id="GO:0016987">
    <property type="term" value="F:sigma factor activity"/>
    <property type="evidence" value="ECO:0007669"/>
    <property type="project" value="UniProtKB-KW"/>
</dbReference>
<dbReference type="Gene3D" id="1.10.10.10">
    <property type="entry name" value="Winged helix-like DNA-binding domain superfamily/Winged helix DNA-binding domain"/>
    <property type="match status" value="1"/>
</dbReference>
<keyword evidence="7" id="KW-0472">Membrane</keyword>
<organism evidence="9 10">
    <name type="scientific">Streptomyces liliiviolaceus</name>
    <dbReference type="NCBI Taxonomy" id="2823109"/>
    <lineage>
        <taxon>Bacteria</taxon>
        <taxon>Bacillati</taxon>
        <taxon>Actinomycetota</taxon>
        <taxon>Actinomycetes</taxon>
        <taxon>Kitasatosporales</taxon>
        <taxon>Streptomycetaceae</taxon>
        <taxon>Streptomyces</taxon>
    </lineage>
</organism>
<evidence type="ECO:0000256" key="5">
    <source>
        <dbReference type="ARBA" id="ARBA00023163"/>
    </source>
</evidence>
<evidence type="ECO:0000256" key="3">
    <source>
        <dbReference type="ARBA" id="ARBA00023082"/>
    </source>
</evidence>
<dbReference type="PANTHER" id="PTHR43133:SF8">
    <property type="entry name" value="RNA POLYMERASE SIGMA FACTOR HI_1459-RELATED"/>
    <property type="match status" value="1"/>
</dbReference>
<feature type="compositionally biased region" description="Acidic residues" evidence="6">
    <location>
        <begin position="261"/>
        <end position="281"/>
    </location>
</feature>
<evidence type="ECO:0000259" key="8">
    <source>
        <dbReference type="Pfam" id="PF08281"/>
    </source>
</evidence>
<evidence type="ECO:0000313" key="10">
    <source>
        <dbReference type="Proteomes" id="UP000677413"/>
    </source>
</evidence>
<name>A0A940Y1N1_9ACTN</name>
<evidence type="ECO:0000256" key="4">
    <source>
        <dbReference type="ARBA" id="ARBA00023125"/>
    </source>
</evidence>
<feature type="transmembrane region" description="Helical" evidence="7">
    <location>
        <begin position="210"/>
        <end position="231"/>
    </location>
</feature>
<dbReference type="Proteomes" id="UP000677413">
    <property type="component" value="Unassembled WGS sequence"/>
</dbReference>
<feature type="region of interest" description="Disordered" evidence="6">
    <location>
        <begin position="253"/>
        <end position="281"/>
    </location>
</feature>
<dbReference type="RefSeq" id="WP_210894571.1">
    <property type="nucleotide sequence ID" value="NZ_JAGPYQ010000004.1"/>
</dbReference>
<dbReference type="InterPro" id="IPR013324">
    <property type="entry name" value="RNA_pol_sigma_r3/r4-like"/>
</dbReference>
<sequence length="281" mass="31232">MAERDRPRSRHAEALAELVAERYDRMVRYAARRLRTRDVPRSSADPEDIVQSALKSVLAHDEPIGNVRAYLYTCMAREIDRAARHHYTGRGYESLDVDVRLEDEPVVCPIADAERRYFIDEALSELPRQQQRAFFLTWELEMTHAQAAEAMGIAAGTIGVHSHRAIKALRVTLAVLGTCLVSWVTCSVVLGKRVVFPGAGAEFTLSASMVVPALSIAVGLISVVVCLVLYLPVRGQLSFRDLVWPVGFPGRRRGSVPEPLSYDEDEAPTDDDLAPDFAEED</sequence>
<evidence type="ECO:0000313" key="9">
    <source>
        <dbReference type="EMBL" id="MBQ0855649.1"/>
    </source>
</evidence>
<evidence type="ECO:0000256" key="2">
    <source>
        <dbReference type="ARBA" id="ARBA00023015"/>
    </source>
</evidence>
<evidence type="ECO:0000256" key="1">
    <source>
        <dbReference type="ARBA" id="ARBA00010641"/>
    </source>
</evidence>
<protein>
    <submittedName>
        <fullName evidence="9">Sigma-70 family RNA polymerase sigma factor</fullName>
    </submittedName>
</protein>
<dbReference type="InterPro" id="IPR039425">
    <property type="entry name" value="RNA_pol_sigma-70-like"/>
</dbReference>
<reference evidence="9 10" key="1">
    <citation type="submission" date="2021-04" db="EMBL/GenBank/DDBJ databases">
        <authorList>
            <person name="Tang X."/>
            <person name="Zhou X."/>
            <person name="Chen X."/>
            <person name="Cernava T."/>
            <person name="Zhang C."/>
        </authorList>
    </citation>
    <scope>NUCLEOTIDE SEQUENCE [LARGE SCALE GENOMIC DNA]</scope>
    <source>
        <strain evidence="9 10">BH-SS-21</strain>
        <plasmid evidence="9">p1</plasmid>
    </source>
</reference>
<comment type="similarity">
    <text evidence="1">Belongs to the sigma-70 factor family. ECF subfamily.</text>
</comment>
<dbReference type="NCBIfam" id="TIGR02937">
    <property type="entry name" value="sigma70-ECF"/>
    <property type="match status" value="1"/>
</dbReference>
<keyword evidence="2" id="KW-0805">Transcription regulation</keyword>
<dbReference type="AlphaFoldDB" id="A0A940Y1N1"/>
<dbReference type="PANTHER" id="PTHR43133">
    <property type="entry name" value="RNA POLYMERASE ECF-TYPE SIGMA FACTO"/>
    <property type="match status" value="1"/>
</dbReference>
<dbReference type="EMBL" id="JAGPYQ010000004">
    <property type="protein sequence ID" value="MBQ0855649.1"/>
    <property type="molecule type" value="Genomic_DNA"/>
</dbReference>
<evidence type="ECO:0000256" key="7">
    <source>
        <dbReference type="SAM" id="Phobius"/>
    </source>
</evidence>
<dbReference type="InterPro" id="IPR014284">
    <property type="entry name" value="RNA_pol_sigma-70_dom"/>
</dbReference>